<dbReference type="OrthoDB" id="516817at2"/>
<organism evidence="1 2">
    <name type="scientific">Pseudodesulfovibrio mercurii</name>
    <dbReference type="NCBI Taxonomy" id="641491"/>
    <lineage>
        <taxon>Bacteria</taxon>
        <taxon>Pseudomonadati</taxon>
        <taxon>Thermodesulfobacteriota</taxon>
        <taxon>Desulfovibrionia</taxon>
        <taxon>Desulfovibrionales</taxon>
        <taxon>Desulfovibrionaceae</taxon>
    </lineage>
</organism>
<dbReference type="eggNOG" id="COG0725">
    <property type="taxonomic scope" value="Bacteria"/>
</dbReference>
<protein>
    <submittedName>
        <fullName evidence="1">Molybdenum ABC transporter, periplasmic molybdate-binding protein</fullName>
    </submittedName>
</protein>
<accession>F0JG16</accession>
<proteinExistence type="predicted"/>
<dbReference type="STRING" id="641491.DND132_1806"/>
<dbReference type="Proteomes" id="UP000007845">
    <property type="component" value="Chromosome"/>
</dbReference>
<dbReference type="SUPFAM" id="SSF53850">
    <property type="entry name" value="Periplasmic binding protein-like II"/>
    <property type="match status" value="1"/>
</dbReference>
<dbReference type="HOGENOM" id="CLU_083611_0_0_7"/>
<dbReference type="RefSeq" id="WP_014322439.1">
    <property type="nucleotide sequence ID" value="NC_016803.1"/>
</dbReference>
<name>F0JG16_9BACT</name>
<evidence type="ECO:0000313" key="2">
    <source>
        <dbReference type="Proteomes" id="UP000007845"/>
    </source>
</evidence>
<reference evidence="1 2" key="1">
    <citation type="journal article" date="2011" name="J. Bacteriol.">
        <title>Genome sequence of the mercury-methylating strain Desulfovibrio desulfuricans ND132.</title>
        <authorList>
            <person name="Brown S.D."/>
            <person name="Gilmour C.C."/>
            <person name="Kucken A.M."/>
            <person name="Wall J.D."/>
            <person name="Elias D.A."/>
            <person name="Brandt C.C."/>
            <person name="Podar M."/>
            <person name="Chertkov O."/>
            <person name="Held B."/>
            <person name="Bruce D.C."/>
            <person name="Detter J.C."/>
            <person name="Tapia R."/>
            <person name="Han C.S."/>
            <person name="Goodwin L.A."/>
            <person name="Cheng J.F."/>
            <person name="Pitluck S."/>
            <person name="Woyke T."/>
            <person name="Mikhailova N."/>
            <person name="Ivanova N.N."/>
            <person name="Han J."/>
            <person name="Lucas S."/>
            <person name="Lapidus A.L."/>
            <person name="Land M.L."/>
            <person name="Hauser L.J."/>
            <person name="Palumbo A.V."/>
        </authorList>
    </citation>
    <scope>NUCLEOTIDE SEQUENCE [LARGE SCALE GENOMIC DNA]</scope>
    <source>
        <strain evidence="1 2">ND132</strain>
    </source>
</reference>
<sequence length="240" mass="24980">MTLTVLAAGSLRKALPAMAEAAGLALDVRFGPAGLLRNSIEDGLRPDLFLSASMSHVRAVARLADYGEAAPFLENLVCLFGRRELLAEGDALRAMLDPDGRLGMSTPGADPGGDYALTVFDRAERVRPGSRAMLRDRARSVVGGGLPPATAPTGSPVIELFRAGKVDLFLGYRTTALDALARYPGLAIVDLPPELAVRPVYGAVARNTEEARAALAGLGSAQALAAAGECGFTAPRKNGR</sequence>
<dbReference type="PANTHER" id="PTHR30632:SF0">
    <property type="entry name" value="SULFATE-BINDING PROTEIN"/>
    <property type="match status" value="1"/>
</dbReference>
<dbReference type="GO" id="GO:0030973">
    <property type="term" value="F:molybdate ion binding"/>
    <property type="evidence" value="ECO:0007669"/>
    <property type="project" value="TreeGrafter"/>
</dbReference>
<dbReference type="Pfam" id="PF13531">
    <property type="entry name" value="SBP_bac_11"/>
    <property type="match status" value="1"/>
</dbReference>
<dbReference type="Gene3D" id="3.40.190.10">
    <property type="entry name" value="Periplasmic binding protein-like II"/>
    <property type="match status" value="2"/>
</dbReference>
<dbReference type="SMR" id="F0JG16"/>
<dbReference type="AlphaFoldDB" id="F0JG16"/>
<dbReference type="InterPro" id="IPR050682">
    <property type="entry name" value="ModA/WtpA"/>
</dbReference>
<dbReference type="EMBL" id="CP003220">
    <property type="protein sequence ID" value="EGB15012.1"/>
    <property type="molecule type" value="Genomic_DNA"/>
</dbReference>
<dbReference type="GO" id="GO:0015689">
    <property type="term" value="P:molybdate ion transport"/>
    <property type="evidence" value="ECO:0007669"/>
    <property type="project" value="TreeGrafter"/>
</dbReference>
<evidence type="ECO:0000313" key="1">
    <source>
        <dbReference type="EMBL" id="EGB15012.1"/>
    </source>
</evidence>
<dbReference type="PANTHER" id="PTHR30632">
    <property type="entry name" value="MOLYBDATE-BINDING PERIPLASMIC PROTEIN"/>
    <property type="match status" value="1"/>
</dbReference>
<keyword evidence="2" id="KW-1185">Reference proteome</keyword>
<dbReference type="KEGG" id="ddn:DND132_1806"/>
<gene>
    <name evidence="1" type="ORF">DND132_1806</name>
</gene>